<proteinExistence type="inferred from homology"/>
<name>A0A7W7ISK7_9CAUL</name>
<dbReference type="EMBL" id="JACHKY010000008">
    <property type="protein sequence ID" value="MBB4799793.1"/>
    <property type="molecule type" value="Genomic_DNA"/>
</dbReference>
<dbReference type="Pfam" id="PF13347">
    <property type="entry name" value="MFS_2"/>
    <property type="match status" value="1"/>
</dbReference>
<evidence type="ECO:0000313" key="4">
    <source>
        <dbReference type="Proteomes" id="UP000539957"/>
    </source>
</evidence>
<dbReference type="GO" id="GO:0008643">
    <property type="term" value="P:carbohydrate transport"/>
    <property type="evidence" value="ECO:0007669"/>
    <property type="project" value="InterPro"/>
</dbReference>
<reference evidence="3 4" key="1">
    <citation type="submission" date="2020-08" db="EMBL/GenBank/DDBJ databases">
        <title>Functional genomics of gut bacteria from endangered species of beetles.</title>
        <authorList>
            <person name="Carlos-Shanley C."/>
        </authorList>
    </citation>
    <scope>NUCLEOTIDE SEQUENCE [LARGE SCALE GENOMIC DNA]</scope>
    <source>
        <strain evidence="3 4">S00123</strain>
    </source>
</reference>
<evidence type="ECO:0000256" key="2">
    <source>
        <dbReference type="SAM" id="Phobius"/>
    </source>
</evidence>
<feature type="transmembrane region" description="Helical" evidence="2">
    <location>
        <begin position="368"/>
        <end position="396"/>
    </location>
</feature>
<keyword evidence="2" id="KW-0472">Membrane</keyword>
<dbReference type="GO" id="GO:0015293">
    <property type="term" value="F:symporter activity"/>
    <property type="evidence" value="ECO:0007669"/>
    <property type="project" value="InterPro"/>
</dbReference>
<dbReference type="GO" id="GO:0005886">
    <property type="term" value="C:plasma membrane"/>
    <property type="evidence" value="ECO:0007669"/>
    <property type="project" value="TreeGrafter"/>
</dbReference>
<feature type="transmembrane region" description="Helical" evidence="2">
    <location>
        <begin position="245"/>
        <end position="265"/>
    </location>
</feature>
<feature type="transmembrane region" description="Helical" evidence="2">
    <location>
        <begin position="416"/>
        <end position="438"/>
    </location>
</feature>
<evidence type="ECO:0000256" key="1">
    <source>
        <dbReference type="ARBA" id="ARBA00009617"/>
    </source>
</evidence>
<protein>
    <submittedName>
        <fullName evidence="3">Na+/melibiose symporter-like transporter</fullName>
    </submittedName>
</protein>
<dbReference type="Gene3D" id="1.20.1250.20">
    <property type="entry name" value="MFS general substrate transporter like domains"/>
    <property type="match status" value="2"/>
</dbReference>
<dbReference type="RefSeq" id="WP_184273715.1">
    <property type="nucleotide sequence ID" value="NZ_DAINFC010000054.1"/>
</dbReference>
<evidence type="ECO:0000313" key="3">
    <source>
        <dbReference type="EMBL" id="MBB4799793.1"/>
    </source>
</evidence>
<gene>
    <name evidence="3" type="ORF">HNP32_003554</name>
</gene>
<dbReference type="AlphaFoldDB" id="A0A7W7ISK7"/>
<feature type="transmembrane region" description="Helical" evidence="2">
    <location>
        <begin position="119"/>
        <end position="144"/>
    </location>
</feature>
<keyword evidence="4" id="KW-1185">Reference proteome</keyword>
<feature type="transmembrane region" description="Helical" evidence="2">
    <location>
        <begin position="271"/>
        <end position="295"/>
    </location>
</feature>
<accession>A0A7W7ISK7</accession>
<feature type="transmembrane region" description="Helical" evidence="2">
    <location>
        <begin position="23"/>
        <end position="44"/>
    </location>
</feature>
<keyword evidence="2" id="KW-0812">Transmembrane</keyword>
<feature type="transmembrane region" description="Helical" evidence="2">
    <location>
        <begin position="156"/>
        <end position="179"/>
    </location>
</feature>
<keyword evidence="2" id="KW-1133">Transmembrane helix</keyword>
<comment type="caution">
    <text evidence="3">The sequence shown here is derived from an EMBL/GenBank/DDBJ whole genome shotgun (WGS) entry which is preliminary data.</text>
</comment>
<feature type="transmembrane region" description="Helical" evidence="2">
    <location>
        <begin position="94"/>
        <end position="113"/>
    </location>
</feature>
<dbReference type="SUPFAM" id="SSF103473">
    <property type="entry name" value="MFS general substrate transporter"/>
    <property type="match status" value="1"/>
</dbReference>
<organism evidence="3 4">
    <name type="scientific">Brevundimonas bullata</name>
    <dbReference type="NCBI Taxonomy" id="13160"/>
    <lineage>
        <taxon>Bacteria</taxon>
        <taxon>Pseudomonadati</taxon>
        <taxon>Pseudomonadota</taxon>
        <taxon>Alphaproteobacteria</taxon>
        <taxon>Caulobacterales</taxon>
        <taxon>Caulobacteraceae</taxon>
        <taxon>Brevundimonas</taxon>
    </lineage>
</organism>
<dbReference type="PANTHER" id="PTHR11328">
    <property type="entry name" value="MAJOR FACILITATOR SUPERFAMILY DOMAIN-CONTAINING PROTEIN"/>
    <property type="match status" value="1"/>
</dbReference>
<feature type="transmembrane region" description="Helical" evidence="2">
    <location>
        <begin position="191"/>
        <end position="211"/>
    </location>
</feature>
<comment type="similarity">
    <text evidence="1">Belongs to the sodium:galactoside symporter (TC 2.A.2) family.</text>
</comment>
<feature type="transmembrane region" description="Helical" evidence="2">
    <location>
        <begin position="327"/>
        <end position="347"/>
    </location>
</feature>
<sequence>MTAPSVAASPTARVRSDRRPPGLLSLSLMGIPLTALSLPLVVMIPEHYATVLGLPLAVIGVIFTSVRVFDIVVDPLLGAAMDRTRSRWGRYRPWLIFGAPALMLAVYLLFMAQPGVGPLYLLATLTAAFLGWSILSLAQLALASGLATSYDERSRVYAWLQFASLLGILTVMGFPILLSKLGETGLEPTRLMGWIIILLMAPAVALAAWRVPEAAAVTQRHIVGLKDYLAVVGRKAVFRIAAIDLLFGLGFGTASAMLVFFITAAKGLDRSAVGVVLIAQVVTAMITVPAVAWLARRLDKHFVLGISGVLAAVVSVVFVFLPDGNLLAASLGMMGWGLSFGAFNLLPRAMMADAGDELRLDSGSDQTGVLYALLISSWKLGGALAVGLSFAALALVGYKPALMATNTPEAISGLEMVFAGPSAVLFLLGAWLAFTYPLTRDKHAAIRAALDARDARAAQEGAPL</sequence>
<dbReference type="InterPro" id="IPR036259">
    <property type="entry name" value="MFS_trans_sf"/>
</dbReference>
<dbReference type="InterPro" id="IPR039672">
    <property type="entry name" value="MFS_2"/>
</dbReference>
<dbReference type="PANTHER" id="PTHR11328:SF24">
    <property type="entry name" value="MAJOR FACILITATOR SUPERFAMILY (MFS) PROFILE DOMAIN-CONTAINING PROTEIN"/>
    <property type="match status" value="1"/>
</dbReference>
<feature type="transmembrane region" description="Helical" evidence="2">
    <location>
        <begin position="302"/>
        <end position="321"/>
    </location>
</feature>
<feature type="transmembrane region" description="Helical" evidence="2">
    <location>
        <begin position="50"/>
        <end position="73"/>
    </location>
</feature>
<dbReference type="Proteomes" id="UP000539957">
    <property type="component" value="Unassembled WGS sequence"/>
</dbReference>